<feature type="binding site" evidence="15">
    <location>
        <position position="169"/>
    </location>
    <ligand>
        <name>S-adenosyl-L-methionine</name>
        <dbReference type="ChEBI" id="CHEBI:59789"/>
        <label>2</label>
    </ligand>
</feature>
<dbReference type="PANTHER" id="PTHR13932:SF6">
    <property type="entry name" value="OXYGEN-INDEPENDENT COPROPORPHYRINOGEN III OXIDASE"/>
    <property type="match status" value="1"/>
</dbReference>
<evidence type="ECO:0000256" key="5">
    <source>
        <dbReference type="ARBA" id="ARBA00022485"/>
    </source>
</evidence>
<evidence type="ECO:0000256" key="15">
    <source>
        <dbReference type="PIRSR" id="PIRSR000167-1"/>
    </source>
</evidence>
<dbReference type="InterPro" id="IPR004558">
    <property type="entry name" value="Coprogen_oxidase_HemN"/>
</dbReference>
<evidence type="ECO:0000256" key="3">
    <source>
        <dbReference type="ARBA" id="ARBA00005493"/>
    </source>
</evidence>
<dbReference type="GO" id="GO:0006782">
    <property type="term" value="P:protoporphyrinogen IX biosynthetic process"/>
    <property type="evidence" value="ECO:0007669"/>
    <property type="project" value="UniProtKB-UniPathway"/>
</dbReference>
<evidence type="ECO:0000256" key="16">
    <source>
        <dbReference type="PIRSR" id="PIRSR000167-2"/>
    </source>
</evidence>
<dbReference type="EMBL" id="QREV01000021">
    <property type="protein sequence ID" value="RDU49207.1"/>
    <property type="molecule type" value="Genomic_DNA"/>
</dbReference>
<name>A0A3D8HF72_9BACT</name>
<dbReference type="GO" id="GO:0005737">
    <property type="term" value="C:cytoplasm"/>
    <property type="evidence" value="ECO:0007669"/>
    <property type="project" value="UniProtKB-SubCell"/>
</dbReference>
<feature type="binding site" evidence="15">
    <location>
        <begin position="110"/>
        <end position="111"/>
    </location>
    <ligand>
        <name>S-adenosyl-L-methionine</name>
        <dbReference type="ChEBI" id="CHEBI:59789"/>
        <label>2</label>
    </ligand>
</feature>
<evidence type="ECO:0000256" key="14">
    <source>
        <dbReference type="PIRNR" id="PIRNR000167"/>
    </source>
</evidence>
<dbReference type="Proteomes" id="UP000256321">
    <property type="component" value="Unassembled WGS sequence"/>
</dbReference>
<feature type="binding site" evidence="15">
    <location>
        <begin position="64"/>
        <end position="66"/>
    </location>
    <ligand>
        <name>S-adenosyl-L-methionine</name>
        <dbReference type="ChEBI" id="CHEBI:59789"/>
        <label>2</label>
    </ligand>
</feature>
<comment type="subunit">
    <text evidence="4">Monomer.</text>
</comment>
<accession>A0A3D8HF72</accession>
<dbReference type="SFLD" id="SFLDS00029">
    <property type="entry name" value="Radical_SAM"/>
    <property type="match status" value="1"/>
</dbReference>
<dbReference type="SMART" id="SM00729">
    <property type="entry name" value="Elp3"/>
    <property type="match status" value="1"/>
</dbReference>
<evidence type="ECO:0000313" key="18">
    <source>
        <dbReference type="EMBL" id="MBC8602107.1"/>
    </source>
</evidence>
<dbReference type="EMBL" id="JACRTI010000021">
    <property type="protein sequence ID" value="MBC8602107.1"/>
    <property type="molecule type" value="Genomic_DNA"/>
</dbReference>
<evidence type="ECO:0000256" key="4">
    <source>
        <dbReference type="ARBA" id="ARBA00011245"/>
    </source>
</evidence>
<keyword evidence="12 14" id="KW-0627">Porphyrin biosynthesis</keyword>
<evidence type="ECO:0000256" key="2">
    <source>
        <dbReference type="ARBA" id="ARBA00004785"/>
    </source>
</evidence>
<dbReference type="PANTHER" id="PTHR13932">
    <property type="entry name" value="COPROPORPHYRINIGEN III OXIDASE"/>
    <property type="match status" value="1"/>
</dbReference>
<feature type="binding site" evidence="15">
    <location>
        <position position="239"/>
    </location>
    <ligand>
        <name>S-adenosyl-L-methionine</name>
        <dbReference type="ChEBI" id="CHEBI:59789"/>
        <label>2</label>
    </ligand>
</feature>
<evidence type="ECO:0000256" key="12">
    <source>
        <dbReference type="ARBA" id="ARBA00023244"/>
    </source>
</evidence>
<dbReference type="Proteomes" id="UP000629596">
    <property type="component" value="Unassembled WGS sequence"/>
</dbReference>
<comment type="catalytic activity">
    <reaction evidence="13 14">
        <text>coproporphyrinogen III + 2 S-adenosyl-L-methionine = protoporphyrinogen IX + 2 5'-deoxyadenosine + 2 L-methionine + 2 CO2</text>
        <dbReference type="Rhea" id="RHEA:15425"/>
        <dbReference type="ChEBI" id="CHEBI:16526"/>
        <dbReference type="ChEBI" id="CHEBI:17319"/>
        <dbReference type="ChEBI" id="CHEBI:57307"/>
        <dbReference type="ChEBI" id="CHEBI:57309"/>
        <dbReference type="ChEBI" id="CHEBI:57844"/>
        <dbReference type="ChEBI" id="CHEBI:59789"/>
        <dbReference type="EC" id="1.3.98.3"/>
    </reaction>
</comment>
<protein>
    <recommendedName>
        <fullName evidence="14">Coproporphyrinogen-III oxidase</fullName>
        <ecNumber evidence="14">1.3.98.3</ecNumber>
    </recommendedName>
</protein>
<dbReference type="InterPro" id="IPR034505">
    <property type="entry name" value="Coproporphyrinogen-III_oxidase"/>
</dbReference>
<keyword evidence="10 14" id="KW-0408">Iron</keyword>
<feature type="binding site" evidence="15">
    <location>
        <position position="142"/>
    </location>
    <ligand>
        <name>S-adenosyl-L-methionine</name>
        <dbReference type="ChEBI" id="CHEBI:59789"/>
        <label>1</label>
    </ligand>
</feature>
<dbReference type="AlphaFoldDB" id="A0A3D8HF72"/>
<dbReference type="SFLD" id="SFLDG01065">
    <property type="entry name" value="anaerobic_coproporphyrinogen-I"/>
    <property type="match status" value="1"/>
</dbReference>
<dbReference type="NCBIfam" id="TIGR00538">
    <property type="entry name" value="hemN"/>
    <property type="match status" value="1"/>
</dbReference>
<feature type="binding site" evidence="15">
    <location>
        <position position="52"/>
    </location>
    <ligand>
        <name>S-adenosyl-L-methionine</name>
        <dbReference type="ChEBI" id="CHEBI:59789"/>
        <label>1</label>
    </ligand>
</feature>
<comment type="subcellular location">
    <subcellularLocation>
        <location evidence="1 14">Cytoplasm</location>
    </subcellularLocation>
</comment>
<organism evidence="19 20">
    <name type="scientific">Parabacteroides acidifaciens</name>
    <dbReference type="NCBI Taxonomy" id="2290935"/>
    <lineage>
        <taxon>Bacteria</taxon>
        <taxon>Pseudomonadati</taxon>
        <taxon>Bacteroidota</taxon>
        <taxon>Bacteroidia</taxon>
        <taxon>Bacteroidales</taxon>
        <taxon>Tannerellaceae</taxon>
        <taxon>Parabacteroides</taxon>
    </lineage>
</organism>
<feature type="binding site" evidence="15">
    <location>
        <position position="109"/>
    </location>
    <ligand>
        <name>S-adenosyl-L-methionine</name>
        <dbReference type="ChEBI" id="CHEBI:59789"/>
        <label>1</label>
    </ligand>
</feature>
<dbReference type="GO" id="GO:0004109">
    <property type="term" value="F:coproporphyrinogen oxidase activity"/>
    <property type="evidence" value="ECO:0007669"/>
    <property type="project" value="InterPro"/>
</dbReference>
<dbReference type="GO" id="GO:0046872">
    <property type="term" value="F:metal ion binding"/>
    <property type="evidence" value="ECO:0007669"/>
    <property type="project" value="UniProtKB-KW"/>
</dbReference>
<dbReference type="EC" id="1.3.98.3" evidence="14"/>
<evidence type="ECO:0000256" key="7">
    <source>
        <dbReference type="ARBA" id="ARBA00022691"/>
    </source>
</evidence>
<evidence type="ECO:0000256" key="11">
    <source>
        <dbReference type="ARBA" id="ARBA00023014"/>
    </source>
</evidence>
<evidence type="ECO:0000313" key="21">
    <source>
        <dbReference type="Proteomes" id="UP000629596"/>
    </source>
</evidence>
<dbReference type="GO" id="GO:0051539">
    <property type="term" value="F:4 iron, 4 sulfur cluster binding"/>
    <property type="evidence" value="ECO:0007669"/>
    <property type="project" value="UniProtKB-KW"/>
</dbReference>
<dbReference type="Gene3D" id="3.30.750.200">
    <property type="match status" value="1"/>
</dbReference>
<evidence type="ECO:0000256" key="6">
    <source>
        <dbReference type="ARBA" id="ARBA00022490"/>
    </source>
</evidence>
<comment type="similarity">
    <text evidence="3 14">Belongs to the anaerobic coproporphyrinogen-III oxidase family.</text>
</comment>
<dbReference type="SUPFAM" id="SSF102114">
    <property type="entry name" value="Radical SAM enzymes"/>
    <property type="match status" value="1"/>
</dbReference>
<reference evidence="18 21" key="2">
    <citation type="submission" date="2020-08" db="EMBL/GenBank/DDBJ databases">
        <title>Genome public.</title>
        <authorList>
            <person name="Liu C."/>
            <person name="Sun Q."/>
        </authorList>
    </citation>
    <scope>NUCLEOTIDE SEQUENCE [LARGE SCALE GENOMIC DNA]</scope>
    <source>
        <strain evidence="18 21">426_9</strain>
    </source>
</reference>
<dbReference type="CDD" id="cd01335">
    <property type="entry name" value="Radical_SAM"/>
    <property type="match status" value="1"/>
</dbReference>
<evidence type="ECO:0000256" key="8">
    <source>
        <dbReference type="ARBA" id="ARBA00022723"/>
    </source>
</evidence>
<comment type="pathway">
    <text evidence="2 14">Porphyrin-containing compound metabolism; protoporphyrin-IX biosynthesis; protoporphyrinogen-IX from coproporphyrinogen-III (AdoMet route): step 1/1.</text>
</comment>
<feature type="binding site" evidence="16">
    <location>
        <position position="58"/>
    </location>
    <ligand>
        <name>[4Fe-4S] cluster</name>
        <dbReference type="ChEBI" id="CHEBI:49883"/>
        <note>4Fe-4S-S-AdoMet</note>
    </ligand>
</feature>
<dbReference type="GO" id="GO:0051989">
    <property type="term" value="F:coproporphyrinogen dehydrogenase activity"/>
    <property type="evidence" value="ECO:0007669"/>
    <property type="project" value="UniProtKB-EC"/>
</dbReference>
<dbReference type="InterPro" id="IPR007197">
    <property type="entry name" value="rSAM"/>
</dbReference>
<feature type="binding site" evidence="15">
    <location>
        <position position="326"/>
    </location>
    <ligand>
        <name>S-adenosyl-L-methionine</name>
        <dbReference type="ChEBI" id="CHEBI:59789"/>
        <label>1</label>
    </ligand>
</feature>
<proteinExistence type="inferred from homology"/>
<keyword evidence="21" id="KW-1185">Reference proteome</keyword>
<keyword evidence="8 14" id="KW-0479">Metal-binding</keyword>
<evidence type="ECO:0000256" key="1">
    <source>
        <dbReference type="ARBA" id="ARBA00004496"/>
    </source>
</evidence>
<evidence type="ECO:0000256" key="13">
    <source>
        <dbReference type="ARBA" id="ARBA00048321"/>
    </source>
</evidence>
<evidence type="ECO:0000256" key="9">
    <source>
        <dbReference type="ARBA" id="ARBA00023002"/>
    </source>
</evidence>
<comment type="cofactor">
    <cofactor evidence="14 16">
        <name>[4Fe-4S] cluster</name>
        <dbReference type="ChEBI" id="CHEBI:49883"/>
    </cofactor>
    <text evidence="14 16">Binds 1 [4Fe-4S] cluster. The cluster is coordinated with 3 cysteines and an exchangeable S-adenosyl-L-methionine.</text>
</comment>
<sequence length="455" mass="52189">MKQEIIDKYNVPVPRYTSYPPANYFKDKTNQKDYIKAIWQSNSQKPEAISFYIHIPFCLKLCHYCGCNSIACPEPEIIDRYIAALHKEMDIIIPLLNPKRKISQIHYGGGTPNIIPAYELESLNRHLLAPFDTIDNPEIAIECHPGWMEENAWMKLTEAGFNRVSIGIQDFNNKVLKAVHREAPLIPIEKAIATLRSGGARINMDFLYGLPYQTEASFAETIEKAVSLQPDRIVTFSYAHLPQIFNRQKMLEKAGLPSAEEKNRMFEAARKIFLEADYKQIGMDHFVTGDDDLYRALAKGQLHRNFQGYCTRQTTGQVYAFGVSGISQLGTAYAQNTKDIMEYIEKVEAGILPTVKYYQLNWEKQITREVIEALMCNYHIKWEDLSERLAFPIEEIKQATAYDEARLQEFADDGIIEYDNDQIWVTPEGKPFVRNVAASLDKLMLDTNKSFSKPI</sequence>
<keyword evidence="11 14" id="KW-0411">Iron-sulfur</keyword>
<dbReference type="InterPro" id="IPR006638">
    <property type="entry name" value="Elp3/MiaA/NifB-like_rSAM"/>
</dbReference>
<keyword evidence="6 14" id="KW-0963">Cytoplasm</keyword>
<dbReference type="UniPathway" id="UPA00251">
    <property type="reaction ID" value="UER00323"/>
</dbReference>
<gene>
    <name evidence="19" type="primary">hemN</name>
    <name evidence="19" type="ORF">DWU89_10580</name>
    <name evidence="18" type="ORF">H8784_10310</name>
</gene>
<evidence type="ECO:0000313" key="19">
    <source>
        <dbReference type="EMBL" id="RDU49207.1"/>
    </source>
</evidence>
<dbReference type="RefSeq" id="WP_115499611.1">
    <property type="nucleotide sequence ID" value="NZ_JACRTI010000021.1"/>
</dbReference>
<evidence type="ECO:0000256" key="10">
    <source>
        <dbReference type="ARBA" id="ARBA00023004"/>
    </source>
</evidence>
<dbReference type="PIRSF" id="PIRSF000167">
    <property type="entry name" value="HemN"/>
    <property type="match status" value="1"/>
</dbReference>
<comment type="caution">
    <text evidence="19">The sequence shown here is derived from an EMBL/GenBank/DDBJ whole genome shotgun (WGS) entry which is preliminary data.</text>
</comment>
<dbReference type="Gene3D" id="1.10.10.920">
    <property type="match status" value="1"/>
</dbReference>
<dbReference type="InterPro" id="IPR058240">
    <property type="entry name" value="rSAM_sf"/>
</dbReference>
<evidence type="ECO:0000259" key="17">
    <source>
        <dbReference type="PROSITE" id="PS51918"/>
    </source>
</evidence>
<evidence type="ECO:0000313" key="20">
    <source>
        <dbReference type="Proteomes" id="UP000256321"/>
    </source>
</evidence>
<keyword evidence="5 14" id="KW-0004">4Fe-4S</keyword>
<reference evidence="19 20" key="1">
    <citation type="submission" date="2018-07" db="EMBL/GenBank/DDBJ databases">
        <title>Parabacteroides acidifaciens nov. sp., isolated from human feces.</title>
        <authorList>
            <person name="Wang Y.J."/>
        </authorList>
    </citation>
    <scope>NUCLEOTIDE SEQUENCE [LARGE SCALE GENOMIC DNA]</scope>
    <source>
        <strain evidence="19 20">426-9</strain>
    </source>
</reference>
<feature type="domain" description="Radical SAM core" evidence="17">
    <location>
        <begin position="43"/>
        <end position="275"/>
    </location>
</feature>
<feature type="binding site" evidence="15">
    <location>
        <position position="205"/>
    </location>
    <ligand>
        <name>S-adenosyl-L-methionine</name>
        <dbReference type="ChEBI" id="CHEBI:59789"/>
        <label>2</label>
    </ligand>
</feature>
<dbReference type="Pfam" id="PF04055">
    <property type="entry name" value="Radical_SAM"/>
    <property type="match status" value="1"/>
</dbReference>
<keyword evidence="9 14" id="KW-0560">Oxidoreductase</keyword>
<feature type="binding site" evidence="16">
    <location>
        <position position="62"/>
    </location>
    <ligand>
        <name>[4Fe-4S] cluster</name>
        <dbReference type="ChEBI" id="CHEBI:49883"/>
        <note>4Fe-4S-S-AdoMet</note>
    </ligand>
</feature>
<dbReference type="PROSITE" id="PS51918">
    <property type="entry name" value="RADICAL_SAM"/>
    <property type="match status" value="1"/>
</dbReference>
<feature type="binding site" evidence="16">
    <location>
        <position position="65"/>
    </location>
    <ligand>
        <name>[4Fe-4S] cluster</name>
        <dbReference type="ChEBI" id="CHEBI:49883"/>
        <note>4Fe-4S-S-AdoMet</note>
    </ligand>
</feature>
<keyword evidence="7 14" id="KW-0949">S-adenosyl-L-methionine</keyword>
<feature type="binding site" evidence="15">
    <location>
        <position position="181"/>
    </location>
    <ligand>
        <name>S-adenosyl-L-methionine</name>
        <dbReference type="ChEBI" id="CHEBI:59789"/>
        <label>2</label>
    </ligand>
</feature>